<reference evidence="2" key="2">
    <citation type="journal article" date="2017" name="Genome Biol. Evol.">
        <title>Comparative genomic analysis identifies a Campylobacter clade deficient in selenium metabolism.</title>
        <authorList>
            <person name="Miller W.G."/>
            <person name="Yee E."/>
            <person name="Lopes B.S."/>
            <person name="Chapman M.H."/>
            <person name="Huynh S."/>
            <person name="Bono J.L."/>
            <person name="Parker C.T."/>
            <person name="Strachan N.J.C."/>
            <person name="Forbes K.J."/>
        </authorList>
    </citation>
    <scope>NUCLEOTIDE SEQUENCE [LARGE SCALE GENOMIC DNA]</scope>
    <source>
        <strain evidence="2">NCTC 13004</strain>
    </source>
</reference>
<proteinExistence type="predicted"/>
<dbReference type="RefSeq" id="WP_100590717.1">
    <property type="nucleotide sequence ID" value="NZ_CP015578.1"/>
</dbReference>
<dbReference type="KEGG" id="clx:CLAN_0950"/>
<dbReference type="Proteomes" id="UP000202031">
    <property type="component" value="Chromosome"/>
</dbReference>
<reference evidence="2" key="1">
    <citation type="journal article" date="2017" name="Genome Biol. Evol.">
        <title>Comparative Genomic Analysis Identifies a Campylobacter Clade Deficient in Selenium Metabolism.</title>
        <authorList>
            <person name="Miller W.G."/>
            <person name="Yee E."/>
            <person name="Lopes B.S."/>
            <person name="Chapman M.H."/>
            <person name="Huynh S."/>
            <person name="Bono J.L."/>
            <person name="Parker C.T."/>
            <person name="Strachan N.J.C."/>
            <person name="Forbes K.J."/>
        </authorList>
    </citation>
    <scope>NUCLEOTIDE SEQUENCE [LARGE SCALE GENOMIC DNA]</scope>
    <source>
        <strain evidence="2">NCTC 13004</strain>
    </source>
</reference>
<evidence type="ECO:0008006" key="3">
    <source>
        <dbReference type="Google" id="ProtNLM"/>
    </source>
</evidence>
<dbReference type="GeneID" id="46921422"/>
<evidence type="ECO:0000313" key="2">
    <source>
        <dbReference type="Proteomes" id="UP000202031"/>
    </source>
</evidence>
<dbReference type="AlphaFoldDB" id="A0A1X9SNB4"/>
<gene>
    <name evidence="1" type="ORF">CLAN_0950</name>
</gene>
<organism evidence="1 2">
    <name type="scientific">Campylobacter lanienae NCTC 13004</name>
    <dbReference type="NCBI Taxonomy" id="1031753"/>
    <lineage>
        <taxon>Bacteria</taxon>
        <taxon>Pseudomonadati</taxon>
        <taxon>Campylobacterota</taxon>
        <taxon>Epsilonproteobacteria</taxon>
        <taxon>Campylobacterales</taxon>
        <taxon>Campylobacteraceae</taxon>
        <taxon>Campylobacter</taxon>
    </lineage>
</organism>
<sequence length="329" mass="37539">MRIENLTTLLNGELKNSPKISMINGFCLDPNLVKVGMAYFALNATIEDALLAIKSGAYAIITDLSLNSKDDEIAIIKVDSVVMAMIRLMRFLSAQKELNFVHLTKLQSSILECLYRPKSLCLLSCDLNQAFMQIIEADNNAYMMSIDETMIDKLSFSYSSLNDDSLSDLHYNLIDNGSLFYTTILFKDNYYSDLKFPNIFIKDLVNIMSFFDRCGVGFRVCSFEAFSHFRAIFVDRFFNIQEFGQSHRAIICESDEDLFRFEASSLRAKFDDVIICVKAGSSVAFMADFIYKDISEIKKLGEFRYALILENFESLEAILTQDIKEPTLF</sequence>
<protein>
    <recommendedName>
        <fullName evidence="3">Ferrochelatase</fullName>
    </recommendedName>
</protein>
<evidence type="ECO:0000313" key="1">
    <source>
        <dbReference type="EMBL" id="ARQ97695.1"/>
    </source>
</evidence>
<name>A0A1X9SNB4_9BACT</name>
<dbReference type="EMBL" id="CP015578">
    <property type="protein sequence ID" value="ARQ97695.1"/>
    <property type="molecule type" value="Genomic_DNA"/>
</dbReference>
<accession>A0A1X9SNB4</accession>